<sequence>MYGTTRPSSQAEARRLVESIANDHGYIHQEVFDRMSDADRRVVQRAIRVKDRLIASSVVTLAQNLYTSNERFVFELLQNAEDNDYAKARAHGEAPKVSFSVYPNHVVVECNEDGFTDGNLRAICNVGKSSKREAQGYIGEKGIGFKSVFMVAHRVHVQSGHFSFRFLHRQGDSGIGMITPIWDEDGEYLGDRCTRITLDLQQSRTTEEQARRRQTIEQQFRDIHDTILLFMKKIREIKIAFYDQEMGEADQPISTITHSIDRWGTRAVCKKHTSQKSGGRRAEVRHYHITEHIATGLPKAEGRIYSESEERSRAYSQGEVVLAFPLTENSVPVLENQWVFAFLPVRQMGFKFLVQADFVTQANRQDIVTTSARNEALATGIADAFIKGVLQLCDHATLQYQWMRYLPEEKAYPWDGFWKDVIVKIKDRIMSTPVLRPASPGPLKLIRNSRKHSPSYLDAFGEPLLPDTPPERYLSLEYQSADLDRLEDFGLDTMYVTEFILRAESDLARSTSRMRTNRDEDWQSRVAKALHIPFTWPVQLLCREVTELSLLPLREGRWTSTTSGPVYYAKAEGTNLAIPPGILLRVIDPTAAGNPLRKQLFDAVGVQDAPVSIVRAAVLETYRNRIVSPILSWSVSYLRFLFLTESFVDAAYNDYQDLRIYSSCGQLEDTRKVDLYIRNDHPYGAVQLLAPTEPGRDPGSGAPGFEVLYAHEAYFQDPPSRPDTNWGKWLEVSFRLQSWLPLARKAGDGTGELEITPICRYVAQHRPEKFLGLLRANWELDGLQYEGRESAIIWDLGQVLVLCEGPGINLRPLNSTYLPIGELVALCDRFMLDREFFPWLKLEDPLSNDTAPTEWRHLASAFGLGYDRRLLDFTLVALKFILDANPNPMTLEQPERMYKLYGYLQVKVDESDDGPACREQIRSIFASQRSIFVPRCDVLDAAWVKPTECLWSAPLTMRSKFTIASVCSDTFSIGHINLHLLEAFFVSTLGVAPNCTWEDIVTEIKEWKTRRDINLDRARELYQCLADMRLIGISASDLRRTFEAEPLICGFDDNEVASWYTASDCLWSSTTTIRGKLILDDLYEDLEGFFVGTLGISELTAEMVYSKLTSQHDPELSVEEAKETLVAFNSFLAIDDGGLGFDEFQPTPVLKNRVFPVRFPSGEVELLTGTEGFALLDRRPLGEDFAGLAKFLDFGMDELRMLRPLIRWAGLGNRYLSKSVKEISRADSESTRPISALHRDIRGKAHALLRIAMTYNSPRIQGDRNAFYALLQNSETLETERITAELLLSQDNDVLRVEKESASLHIREEAHGLTFYVPRDNRSQEVCFNSKLPRRLCEWIMTNPATQITEPTSSEAVTAVQSVLNAKSFALDDILDEHGIVAVGVADTEMEILAAEEDASVGSRTATPATSAEVDGDGVLPWPGTPPSRHRQAAQAESSENDSYSSGLVTPSASVPTPEVDNSTSYIVARSRQAALRPQTIRPISAYGVEDAQYASLLRSVVSAARRATFPSRGAFDVSGLQGALPGSTGDHDCVPEAYRLRSDSQIERDKRIGAAGELFVSVANHDGILKRAS</sequence>
<comment type="caution">
    <text evidence="2">The sequence shown here is derived from an EMBL/GenBank/DDBJ whole genome shotgun (WGS) entry which is preliminary data.</text>
</comment>
<feature type="region of interest" description="Disordered" evidence="1">
    <location>
        <begin position="1396"/>
        <end position="1460"/>
    </location>
</feature>
<dbReference type="Gene3D" id="3.30.565.10">
    <property type="entry name" value="Histidine kinase-like ATPase, C-terminal domain"/>
    <property type="match status" value="1"/>
</dbReference>
<accession>A0AAN7C0U1</accession>
<evidence type="ECO:0000313" key="3">
    <source>
        <dbReference type="Proteomes" id="UP001303760"/>
    </source>
</evidence>
<evidence type="ECO:0000313" key="2">
    <source>
        <dbReference type="EMBL" id="KAK4233160.1"/>
    </source>
</evidence>
<protein>
    <recommendedName>
        <fullName evidence="4">Protein NO VEIN C-terminal domain-containing protein</fullName>
    </recommendedName>
</protein>
<dbReference type="InterPro" id="IPR052957">
    <property type="entry name" value="Auxin_embryo_med"/>
</dbReference>
<dbReference type="SUPFAM" id="SSF55874">
    <property type="entry name" value="ATPase domain of HSP90 chaperone/DNA topoisomerase II/histidine kinase"/>
    <property type="match status" value="1"/>
</dbReference>
<reference evidence="2" key="2">
    <citation type="submission" date="2023-05" db="EMBL/GenBank/DDBJ databases">
        <authorList>
            <consortium name="Lawrence Berkeley National Laboratory"/>
            <person name="Steindorff A."/>
            <person name="Hensen N."/>
            <person name="Bonometti L."/>
            <person name="Westerberg I."/>
            <person name="Brannstrom I.O."/>
            <person name="Guillou S."/>
            <person name="Cros-Aarteil S."/>
            <person name="Calhoun S."/>
            <person name="Haridas S."/>
            <person name="Kuo A."/>
            <person name="Mondo S."/>
            <person name="Pangilinan J."/>
            <person name="Riley R."/>
            <person name="Labutti K."/>
            <person name="Andreopoulos B."/>
            <person name="Lipzen A."/>
            <person name="Chen C."/>
            <person name="Yanf M."/>
            <person name="Daum C."/>
            <person name="Ng V."/>
            <person name="Clum A."/>
            <person name="Ohm R."/>
            <person name="Martin F."/>
            <person name="Silar P."/>
            <person name="Natvig D."/>
            <person name="Lalanne C."/>
            <person name="Gautier V."/>
            <person name="Ament-Velasquez S.L."/>
            <person name="Kruys A."/>
            <person name="Hutchinson M.I."/>
            <person name="Powell A.J."/>
            <person name="Barry K."/>
            <person name="Miller A.N."/>
            <person name="Grigoriev I.V."/>
            <person name="Debuchy R."/>
            <person name="Gladieux P."/>
            <person name="Thoren M.H."/>
            <person name="Johannesson H."/>
        </authorList>
    </citation>
    <scope>NUCLEOTIDE SEQUENCE</scope>
    <source>
        <strain evidence="2">CBS 532.94</strain>
    </source>
</reference>
<organism evidence="2 3">
    <name type="scientific">Achaetomium macrosporum</name>
    <dbReference type="NCBI Taxonomy" id="79813"/>
    <lineage>
        <taxon>Eukaryota</taxon>
        <taxon>Fungi</taxon>
        <taxon>Dikarya</taxon>
        <taxon>Ascomycota</taxon>
        <taxon>Pezizomycotina</taxon>
        <taxon>Sordariomycetes</taxon>
        <taxon>Sordariomycetidae</taxon>
        <taxon>Sordariales</taxon>
        <taxon>Chaetomiaceae</taxon>
        <taxon>Achaetomium</taxon>
    </lineage>
</organism>
<dbReference type="EMBL" id="MU860646">
    <property type="protein sequence ID" value="KAK4233160.1"/>
    <property type="molecule type" value="Genomic_DNA"/>
</dbReference>
<proteinExistence type="predicted"/>
<gene>
    <name evidence="2" type="ORF">C8A03DRAFT_19708</name>
</gene>
<feature type="compositionally biased region" description="Polar residues" evidence="1">
    <location>
        <begin position="1435"/>
        <end position="1460"/>
    </location>
</feature>
<keyword evidence="3" id="KW-1185">Reference proteome</keyword>
<name>A0AAN7C0U1_9PEZI</name>
<reference evidence="2" key="1">
    <citation type="journal article" date="2023" name="Mol. Phylogenet. Evol.">
        <title>Genome-scale phylogeny and comparative genomics of the fungal order Sordariales.</title>
        <authorList>
            <person name="Hensen N."/>
            <person name="Bonometti L."/>
            <person name="Westerberg I."/>
            <person name="Brannstrom I.O."/>
            <person name="Guillou S."/>
            <person name="Cros-Aarteil S."/>
            <person name="Calhoun S."/>
            <person name="Haridas S."/>
            <person name="Kuo A."/>
            <person name="Mondo S."/>
            <person name="Pangilinan J."/>
            <person name="Riley R."/>
            <person name="LaButti K."/>
            <person name="Andreopoulos B."/>
            <person name="Lipzen A."/>
            <person name="Chen C."/>
            <person name="Yan M."/>
            <person name="Daum C."/>
            <person name="Ng V."/>
            <person name="Clum A."/>
            <person name="Steindorff A."/>
            <person name="Ohm R.A."/>
            <person name="Martin F."/>
            <person name="Silar P."/>
            <person name="Natvig D.O."/>
            <person name="Lalanne C."/>
            <person name="Gautier V."/>
            <person name="Ament-Velasquez S.L."/>
            <person name="Kruys A."/>
            <person name="Hutchinson M.I."/>
            <person name="Powell A.J."/>
            <person name="Barry K."/>
            <person name="Miller A.N."/>
            <person name="Grigoriev I.V."/>
            <person name="Debuchy R."/>
            <person name="Gladieux P."/>
            <person name="Hiltunen Thoren M."/>
            <person name="Johannesson H."/>
        </authorList>
    </citation>
    <scope>NUCLEOTIDE SEQUENCE</scope>
    <source>
        <strain evidence="2">CBS 532.94</strain>
    </source>
</reference>
<dbReference type="PANTHER" id="PTHR32387:SF0">
    <property type="entry name" value="PROTEIN NO VEIN"/>
    <property type="match status" value="1"/>
</dbReference>
<dbReference type="Proteomes" id="UP001303760">
    <property type="component" value="Unassembled WGS sequence"/>
</dbReference>
<dbReference type="InterPro" id="IPR036890">
    <property type="entry name" value="HATPase_C_sf"/>
</dbReference>
<evidence type="ECO:0008006" key="4">
    <source>
        <dbReference type="Google" id="ProtNLM"/>
    </source>
</evidence>
<dbReference type="NCBIfam" id="NF047352">
    <property type="entry name" value="P_loop_sacsin"/>
    <property type="match status" value="1"/>
</dbReference>
<evidence type="ECO:0000256" key="1">
    <source>
        <dbReference type="SAM" id="MobiDB-lite"/>
    </source>
</evidence>
<dbReference type="PANTHER" id="PTHR32387">
    <property type="entry name" value="WU:FJ29H11"/>
    <property type="match status" value="1"/>
</dbReference>